<gene>
    <name evidence="2" type="ORF">KL859_16965</name>
</gene>
<accession>A0ABS6HQS2</accession>
<dbReference type="Proteomes" id="UP000696413">
    <property type="component" value="Unassembled WGS sequence"/>
</dbReference>
<evidence type="ECO:0000256" key="1">
    <source>
        <dbReference type="SAM" id="MobiDB-lite"/>
    </source>
</evidence>
<keyword evidence="3" id="KW-1185">Reference proteome</keyword>
<evidence type="ECO:0000313" key="3">
    <source>
        <dbReference type="Proteomes" id="UP000696413"/>
    </source>
</evidence>
<evidence type="ECO:0000313" key="2">
    <source>
        <dbReference type="EMBL" id="MBU8824553.1"/>
    </source>
</evidence>
<name>A0ABS6HQS2_MYCGD</name>
<dbReference type="RefSeq" id="WP_073680167.1">
    <property type="nucleotide sequence ID" value="NZ_CP092364.2"/>
</dbReference>
<protein>
    <submittedName>
        <fullName evidence="2">Uncharacterized protein</fullName>
    </submittedName>
</protein>
<proteinExistence type="predicted"/>
<reference evidence="2 3" key="1">
    <citation type="submission" date="2021-05" db="EMBL/GenBank/DDBJ databases">
        <title>Draft Genome Sequences of Clinical Respiratory Isolates of Mycobacterium goodii Recovered in Ireland.</title>
        <authorList>
            <person name="Flanagan P.R."/>
            <person name="Mok S."/>
            <person name="Roycroft E."/>
            <person name="Rogers T.R."/>
            <person name="Fitzgibbon M."/>
        </authorList>
    </citation>
    <scope>NUCLEOTIDE SEQUENCE [LARGE SCALE GENOMIC DNA]</scope>
    <source>
        <strain evidence="2 3">14IE55</strain>
    </source>
</reference>
<dbReference type="EMBL" id="JAHBOM010000011">
    <property type="protein sequence ID" value="MBU8824553.1"/>
    <property type="molecule type" value="Genomic_DNA"/>
</dbReference>
<feature type="region of interest" description="Disordered" evidence="1">
    <location>
        <begin position="55"/>
        <end position="92"/>
    </location>
</feature>
<sequence>MANGLEVDAGGLRVAAAGGDGIAAGLSGGTFDAVAIAQPSGAGVSAMNAALASVKSRQSTRMTGQAEDLSASSARYDTTDTDGGDAITTVSV</sequence>
<organism evidence="2 3">
    <name type="scientific">Mycolicibacterium goodii</name>
    <name type="common">Mycobacterium goodii</name>
    <dbReference type="NCBI Taxonomy" id="134601"/>
    <lineage>
        <taxon>Bacteria</taxon>
        <taxon>Bacillati</taxon>
        <taxon>Actinomycetota</taxon>
        <taxon>Actinomycetes</taxon>
        <taxon>Mycobacteriales</taxon>
        <taxon>Mycobacteriaceae</taxon>
        <taxon>Mycolicibacterium</taxon>
    </lineage>
</organism>
<comment type="caution">
    <text evidence="2">The sequence shown here is derived from an EMBL/GenBank/DDBJ whole genome shotgun (WGS) entry which is preliminary data.</text>
</comment>